<accession>A0ACB9AF62</accession>
<reference evidence="1 2" key="2">
    <citation type="journal article" date="2022" name="Mol. Ecol. Resour.">
        <title>The genomes of chicory, endive, great burdock and yacon provide insights into Asteraceae paleo-polyploidization history and plant inulin production.</title>
        <authorList>
            <person name="Fan W."/>
            <person name="Wang S."/>
            <person name="Wang H."/>
            <person name="Wang A."/>
            <person name="Jiang F."/>
            <person name="Liu H."/>
            <person name="Zhao H."/>
            <person name="Xu D."/>
            <person name="Zhang Y."/>
        </authorList>
    </citation>
    <scope>NUCLEOTIDE SEQUENCE [LARGE SCALE GENOMIC DNA]</scope>
    <source>
        <strain evidence="2">cv. Punajuju</strain>
        <tissue evidence="1">Leaves</tissue>
    </source>
</reference>
<name>A0ACB9AF62_CICIN</name>
<comment type="caution">
    <text evidence="1">The sequence shown here is derived from an EMBL/GenBank/DDBJ whole genome shotgun (WGS) entry which is preliminary data.</text>
</comment>
<organism evidence="1 2">
    <name type="scientific">Cichorium intybus</name>
    <name type="common">Chicory</name>
    <dbReference type="NCBI Taxonomy" id="13427"/>
    <lineage>
        <taxon>Eukaryota</taxon>
        <taxon>Viridiplantae</taxon>
        <taxon>Streptophyta</taxon>
        <taxon>Embryophyta</taxon>
        <taxon>Tracheophyta</taxon>
        <taxon>Spermatophyta</taxon>
        <taxon>Magnoliopsida</taxon>
        <taxon>eudicotyledons</taxon>
        <taxon>Gunneridae</taxon>
        <taxon>Pentapetalae</taxon>
        <taxon>asterids</taxon>
        <taxon>campanulids</taxon>
        <taxon>Asterales</taxon>
        <taxon>Asteraceae</taxon>
        <taxon>Cichorioideae</taxon>
        <taxon>Cichorieae</taxon>
        <taxon>Cichoriinae</taxon>
        <taxon>Cichorium</taxon>
    </lineage>
</organism>
<keyword evidence="2" id="KW-1185">Reference proteome</keyword>
<gene>
    <name evidence="1" type="ORF">L2E82_37521</name>
</gene>
<protein>
    <submittedName>
        <fullName evidence="1">Uncharacterized protein</fullName>
    </submittedName>
</protein>
<reference evidence="2" key="1">
    <citation type="journal article" date="2022" name="Mol. Ecol. Resour.">
        <title>The genomes of chicory, endive, great burdock and yacon provide insights into Asteraceae palaeo-polyploidization history and plant inulin production.</title>
        <authorList>
            <person name="Fan W."/>
            <person name="Wang S."/>
            <person name="Wang H."/>
            <person name="Wang A."/>
            <person name="Jiang F."/>
            <person name="Liu H."/>
            <person name="Zhao H."/>
            <person name="Xu D."/>
            <person name="Zhang Y."/>
        </authorList>
    </citation>
    <scope>NUCLEOTIDE SEQUENCE [LARGE SCALE GENOMIC DNA]</scope>
    <source>
        <strain evidence="2">cv. Punajuju</strain>
    </source>
</reference>
<dbReference type="EMBL" id="CM042015">
    <property type="protein sequence ID" value="KAI3708353.1"/>
    <property type="molecule type" value="Genomic_DNA"/>
</dbReference>
<proteinExistence type="predicted"/>
<dbReference type="Proteomes" id="UP001055811">
    <property type="component" value="Linkage Group LG07"/>
</dbReference>
<evidence type="ECO:0000313" key="2">
    <source>
        <dbReference type="Proteomes" id="UP001055811"/>
    </source>
</evidence>
<evidence type="ECO:0000313" key="1">
    <source>
        <dbReference type="EMBL" id="KAI3708353.1"/>
    </source>
</evidence>
<sequence>MLQQVVVRYNHLEQIVIRLYKYVMHGKMHVHVIYTWFSVLKECNNELTSKKIGEENNEKDAMGIKGWVGLYLNKGECNNR</sequence>